<comment type="pathway">
    <text evidence="3">Carbohydrate metabolism; tricarboxylic acid cycle.</text>
</comment>
<dbReference type="GO" id="GO:0006099">
    <property type="term" value="P:tricarboxylic acid cycle"/>
    <property type="evidence" value="ECO:0007669"/>
    <property type="project" value="UniProtKB-KW"/>
</dbReference>
<dbReference type="GO" id="GO:0051538">
    <property type="term" value="F:3 iron, 4 sulfur cluster binding"/>
    <property type="evidence" value="ECO:0007669"/>
    <property type="project" value="UniProtKB-KW"/>
</dbReference>
<dbReference type="PROSITE" id="PS51379">
    <property type="entry name" value="4FE4S_FER_2"/>
    <property type="match status" value="2"/>
</dbReference>
<proteinExistence type="inferred from homology"/>
<dbReference type="SUPFAM" id="SSF54292">
    <property type="entry name" value="2Fe-2S ferredoxin-like"/>
    <property type="match status" value="1"/>
</dbReference>
<organism evidence="17 18">
    <name type="scientific">Ignicoccus pacificus DSM 13166</name>
    <dbReference type="NCBI Taxonomy" id="940294"/>
    <lineage>
        <taxon>Archaea</taxon>
        <taxon>Thermoproteota</taxon>
        <taxon>Thermoprotei</taxon>
        <taxon>Desulfurococcales</taxon>
        <taxon>Desulfurococcaceae</taxon>
        <taxon>Ignicoccus</taxon>
    </lineage>
</organism>
<keyword evidence="10" id="KW-0560">Oxidoreductase</keyword>
<evidence type="ECO:0000313" key="18">
    <source>
        <dbReference type="Proteomes" id="UP001063698"/>
    </source>
</evidence>
<keyword evidence="11" id="KW-0408">Iron</keyword>
<comment type="cofactor">
    <cofactor evidence="14">
        <name>[2Fe-2S] cluster</name>
        <dbReference type="ChEBI" id="CHEBI:190135"/>
    </cofactor>
</comment>
<evidence type="ECO:0000256" key="10">
    <source>
        <dbReference type="ARBA" id="ARBA00023002"/>
    </source>
</evidence>
<dbReference type="Gene3D" id="3.10.20.30">
    <property type="match status" value="1"/>
</dbReference>
<dbReference type="InterPro" id="IPR006058">
    <property type="entry name" value="2Fe2S_fd_BS"/>
</dbReference>
<evidence type="ECO:0000256" key="9">
    <source>
        <dbReference type="ARBA" id="ARBA00022723"/>
    </source>
</evidence>
<dbReference type="GO" id="GO:0022904">
    <property type="term" value="P:respiratory electron transport chain"/>
    <property type="evidence" value="ECO:0007669"/>
    <property type="project" value="TreeGrafter"/>
</dbReference>
<protein>
    <recommendedName>
        <fullName evidence="5">succinate dehydrogenase</fullName>
        <ecNumber evidence="5">1.3.5.1</ecNumber>
    </recommendedName>
</protein>
<dbReference type="GO" id="GO:0046872">
    <property type="term" value="F:metal ion binding"/>
    <property type="evidence" value="ECO:0007669"/>
    <property type="project" value="UniProtKB-KW"/>
</dbReference>
<dbReference type="GO" id="GO:0008177">
    <property type="term" value="F:succinate dehydrogenase (quinone) activity"/>
    <property type="evidence" value="ECO:0007669"/>
    <property type="project" value="UniProtKB-EC"/>
</dbReference>
<dbReference type="InterPro" id="IPR017900">
    <property type="entry name" value="4Fe4S_Fe_S_CS"/>
</dbReference>
<evidence type="ECO:0000256" key="7">
    <source>
        <dbReference type="ARBA" id="ARBA00022532"/>
    </source>
</evidence>
<dbReference type="InterPro" id="IPR012675">
    <property type="entry name" value="Beta-grasp_dom_sf"/>
</dbReference>
<dbReference type="PANTHER" id="PTHR11921:SF29">
    <property type="entry name" value="SUCCINATE DEHYDROGENASE [UBIQUINONE] IRON-SULFUR SUBUNIT, MITOCHONDRIAL"/>
    <property type="match status" value="1"/>
</dbReference>
<dbReference type="PROSITE" id="PS00198">
    <property type="entry name" value="4FE4S_FER_1"/>
    <property type="match status" value="2"/>
</dbReference>
<evidence type="ECO:0000256" key="1">
    <source>
        <dbReference type="ARBA" id="ARBA00001927"/>
    </source>
</evidence>
<feature type="domain" description="4Fe-4S ferredoxin-type" evidence="16">
    <location>
        <begin position="191"/>
        <end position="222"/>
    </location>
</feature>
<evidence type="ECO:0000259" key="15">
    <source>
        <dbReference type="PROSITE" id="PS51085"/>
    </source>
</evidence>
<dbReference type="InterPro" id="IPR009051">
    <property type="entry name" value="Helical_ferredxn"/>
</dbReference>
<name>A0A977K9S1_9CREN</name>
<dbReference type="InterPro" id="IPR050573">
    <property type="entry name" value="SDH/FRD_Iron-Sulfur"/>
</dbReference>
<keyword evidence="7" id="KW-0816">Tricarboxylic acid cycle</keyword>
<dbReference type="Pfam" id="PF13183">
    <property type="entry name" value="Fer4_8"/>
    <property type="match status" value="1"/>
</dbReference>
<dbReference type="AlphaFoldDB" id="A0A977K9S1"/>
<comment type="similarity">
    <text evidence="4">Belongs to the succinate dehydrogenase/fumarate reductase iron-sulfur protein family.</text>
</comment>
<dbReference type="InterPro" id="IPR025192">
    <property type="entry name" value="Succ_DH/fum_Rdtase_N"/>
</dbReference>
<dbReference type="InterPro" id="IPR004489">
    <property type="entry name" value="Succ_DH/fum_Rdtase_Fe-S"/>
</dbReference>
<evidence type="ECO:0000256" key="13">
    <source>
        <dbReference type="ARBA" id="ARBA00023291"/>
    </source>
</evidence>
<comment type="cofactor">
    <cofactor evidence="2">
        <name>[4Fe-4S] cluster</name>
        <dbReference type="ChEBI" id="CHEBI:49883"/>
    </cofactor>
</comment>
<dbReference type="InterPro" id="IPR017896">
    <property type="entry name" value="4Fe4S_Fe-S-bd"/>
</dbReference>
<feature type="domain" description="4Fe-4S ferredoxin-type" evidence="16">
    <location>
        <begin position="140"/>
        <end position="169"/>
    </location>
</feature>
<dbReference type="SUPFAM" id="SSF46548">
    <property type="entry name" value="alpha-helical ferredoxin"/>
    <property type="match status" value="1"/>
</dbReference>
<keyword evidence="8" id="KW-0001">2Fe-2S</keyword>
<evidence type="ECO:0000259" key="16">
    <source>
        <dbReference type="PROSITE" id="PS51379"/>
    </source>
</evidence>
<dbReference type="PROSITE" id="PS51085">
    <property type="entry name" value="2FE2S_FER_2"/>
    <property type="match status" value="1"/>
</dbReference>
<evidence type="ECO:0000256" key="6">
    <source>
        <dbReference type="ARBA" id="ARBA00022485"/>
    </source>
</evidence>
<keyword evidence="12" id="KW-0411">Iron-sulfur</keyword>
<dbReference type="NCBIfam" id="TIGR00384">
    <property type="entry name" value="dhsB"/>
    <property type="match status" value="1"/>
</dbReference>
<evidence type="ECO:0000256" key="8">
    <source>
        <dbReference type="ARBA" id="ARBA00022714"/>
    </source>
</evidence>
<dbReference type="PROSITE" id="PS00197">
    <property type="entry name" value="2FE2S_FER_1"/>
    <property type="match status" value="1"/>
</dbReference>
<evidence type="ECO:0000256" key="12">
    <source>
        <dbReference type="ARBA" id="ARBA00023014"/>
    </source>
</evidence>
<dbReference type="Gene3D" id="1.10.1060.10">
    <property type="entry name" value="Alpha-helical ferredoxin"/>
    <property type="match status" value="1"/>
</dbReference>
<evidence type="ECO:0000256" key="3">
    <source>
        <dbReference type="ARBA" id="ARBA00005163"/>
    </source>
</evidence>
<dbReference type="EC" id="1.3.5.1" evidence="5"/>
<keyword evidence="18" id="KW-1185">Reference proteome</keyword>
<evidence type="ECO:0000313" key="17">
    <source>
        <dbReference type="EMBL" id="UXD21657.1"/>
    </source>
</evidence>
<keyword evidence="9" id="KW-0479">Metal-binding</keyword>
<dbReference type="PANTHER" id="PTHR11921">
    <property type="entry name" value="SUCCINATE DEHYDROGENASE IRON-SULFUR PROTEIN"/>
    <property type="match status" value="1"/>
</dbReference>
<comment type="cofactor">
    <cofactor evidence="1">
        <name>[3Fe-4S] cluster</name>
        <dbReference type="ChEBI" id="CHEBI:21137"/>
    </cofactor>
</comment>
<keyword evidence="13" id="KW-0003">3Fe-4S</keyword>
<feature type="domain" description="2Fe-2S ferredoxin-type" evidence="15">
    <location>
        <begin position="2"/>
        <end position="96"/>
    </location>
</feature>
<dbReference type="KEGG" id="ipc:IPA_06375"/>
<evidence type="ECO:0000256" key="11">
    <source>
        <dbReference type="ARBA" id="ARBA00023004"/>
    </source>
</evidence>
<evidence type="ECO:0000256" key="14">
    <source>
        <dbReference type="ARBA" id="ARBA00034078"/>
    </source>
</evidence>
<keyword evidence="6" id="KW-0004">4Fe-4S</keyword>
<dbReference type="InterPro" id="IPR001041">
    <property type="entry name" value="2Fe-2S_ferredoxin-type"/>
</dbReference>
<gene>
    <name evidence="17" type="ORF">IPA_06375</name>
</gene>
<evidence type="ECO:0000256" key="5">
    <source>
        <dbReference type="ARBA" id="ARBA00012792"/>
    </source>
</evidence>
<dbReference type="Pfam" id="PF13085">
    <property type="entry name" value="Fer2_3"/>
    <property type="match status" value="1"/>
</dbReference>
<evidence type="ECO:0000256" key="4">
    <source>
        <dbReference type="ARBA" id="ARBA00009433"/>
    </source>
</evidence>
<dbReference type="NCBIfam" id="NF009226">
    <property type="entry name" value="PRK12576.1"/>
    <property type="match status" value="1"/>
</dbReference>
<evidence type="ECO:0000256" key="2">
    <source>
        <dbReference type="ARBA" id="ARBA00001966"/>
    </source>
</evidence>
<reference evidence="17" key="1">
    <citation type="submission" date="2013-11" db="EMBL/GenBank/DDBJ databases">
        <title>Comparative genomics of Ignicoccus.</title>
        <authorList>
            <person name="Podar M."/>
        </authorList>
    </citation>
    <scope>NUCLEOTIDE SEQUENCE</scope>
    <source>
        <strain evidence="17">DSM 13166</strain>
    </source>
</reference>
<dbReference type="GO" id="GO:0051537">
    <property type="term" value="F:2 iron, 2 sulfur cluster binding"/>
    <property type="evidence" value="ECO:0007669"/>
    <property type="project" value="UniProtKB-KW"/>
</dbReference>
<dbReference type="GO" id="GO:0051539">
    <property type="term" value="F:4 iron, 4 sulfur cluster binding"/>
    <property type="evidence" value="ECO:0007669"/>
    <property type="project" value="UniProtKB-KW"/>
</dbReference>
<dbReference type="InterPro" id="IPR036010">
    <property type="entry name" value="2Fe-2S_ferredoxin-like_sf"/>
</dbReference>
<dbReference type="EMBL" id="CP006868">
    <property type="protein sequence ID" value="UXD21657.1"/>
    <property type="molecule type" value="Genomic_DNA"/>
</dbReference>
<dbReference type="Proteomes" id="UP001063698">
    <property type="component" value="Chromosome"/>
</dbReference>
<dbReference type="GO" id="GO:0009055">
    <property type="term" value="F:electron transfer activity"/>
    <property type="evidence" value="ECO:0007669"/>
    <property type="project" value="InterPro"/>
</dbReference>
<sequence>MSKVTFKVARYDPVRGSWWQTYEIEVDKYTSVAVALQRIREEIDPTLAYRPLCKMGVCGNCAVKINGKPRLGCMTNALEAAEEGNGTIVVEPLDNMPVIKDLIVERSDFERRMKKVRPYLIPKEEALASDKWTPMSPKTQQVLWSAAQCIWCGICYSLCPVTFVDSEYAAPQGLVKIFRFAFDPRDSLGQKRIYLYEEDIWKCVHCGQCGGNCPKSLKHGERYVAMRSVDVKSPRSDFARRAVAHVKAVIESIAETGRADEVKVFMSTGKVEAALEALPKVVGGGWKRPPYRPKKGETDSRIINAFRTAVSELLD</sequence>
<accession>A0A977K9S1</accession>